<proteinExistence type="predicted"/>
<dbReference type="EMBL" id="LQOY01000142">
    <property type="protein sequence ID" value="ORV80215.1"/>
    <property type="molecule type" value="Genomic_DNA"/>
</dbReference>
<protein>
    <recommendedName>
        <fullName evidence="2">DUF732 domain-containing protein</fullName>
    </recommendedName>
</protein>
<feature type="chain" id="PRO_5012304191" description="DUF732 domain-containing protein" evidence="1">
    <location>
        <begin position="22"/>
        <end position="107"/>
    </location>
</feature>
<name>A0A1X1W1V0_MYCGO</name>
<feature type="domain" description="DUF732" evidence="2">
    <location>
        <begin position="24"/>
        <end position="102"/>
    </location>
</feature>
<evidence type="ECO:0000313" key="3">
    <source>
        <dbReference type="EMBL" id="ORV80215.1"/>
    </source>
</evidence>
<accession>A0A1X1W1V0</accession>
<dbReference type="AlphaFoldDB" id="A0A1X1W1V0"/>
<feature type="signal peptide" evidence="1">
    <location>
        <begin position="1"/>
        <end position="21"/>
    </location>
</feature>
<keyword evidence="4" id="KW-1185">Reference proteome</keyword>
<comment type="caution">
    <text evidence="3">The sequence shown here is derived from an EMBL/GenBank/DDBJ whole genome shotgun (WGS) entry which is preliminary data.</text>
</comment>
<evidence type="ECO:0000313" key="4">
    <source>
        <dbReference type="Proteomes" id="UP000193928"/>
    </source>
</evidence>
<keyword evidence="1" id="KW-0732">Signal</keyword>
<dbReference type="RefSeq" id="WP_085088135.1">
    <property type="nucleotide sequence ID" value="NZ_JACKSU010000052.1"/>
</dbReference>
<evidence type="ECO:0000259" key="2">
    <source>
        <dbReference type="Pfam" id="PF05305"/>
    </source>
</evidence>
<dbReference type="InterPro" id="IPR007969">
    <property type="entry name" value="DUF732"/>
</dbReference>
<dbReference type="Proteomes" id="UP000193928">
    <property type="component" value="Unassembled WGS sequence"/>
</dbReference>
<dbReference type="Pfam" id="PF05305">
    <property type="entry name" value="DUF732"/>
    <property type="match status" value="1"/>
</dbReference>
<reference evidence="3 4" key="1">
    <citation type="submission" date="2016-01" db="EMBL/GenBank/DDBJ databases">
        <title>The new phylogeny of the genus Mycobacterium.</title>
        <authorList>
            <person name="Tarcisio F."/>
            <person name="Conor M."/>
            <person name="Antonella G."/>
            <person name="Elisabetta G."/>
            <person name="Giulia F.S."/>
            <person name="Sara T."/>
            <person name="Anna F."/>
            <person name="Clotilde B."/>
            <person name="Roberto B."/>
            <person name="Veronica D.S."/>
            <person name="Fabio R."/>
            <person name="Monica P."/>
            <person name="Olivier J."/>
            <person name="Enrico T."/>
            <person name="Nicola S."/>
        </authorList>
    </citation>
    <scope>NUCLEOTIDE SEQUENCE [LARGE SCALE GENOMIC DNA]</scope>
    <source>
        <strain evidence="3 4">DSM 44160</strain>
    </source>
</reference>
<organism evidence="3 4">
    <name type="scientific">Mycobacterium gordonae</name>
    <dbReference type="NCBI Taxonomy" id="1778"/>
    <lineage>
        <taxon>Bacteria</taxon>
        <taxon>Bacillati</taxon>
        <taxon>Actinomycetota</taxon>
        <taxon>Actinomycetes</taxon>
        <taxon>Mycobacteriales</taxon>
        <taxon>Mycobacteriaceae</taxon>
        <taxon>Mycobacterium</taxon>
    </lineage>
</organism>
<gene>
    <name evidence="3" type="ORF">AWC08_30375</name>
</gene>
<evidence type="ECO:0000256" key="1">
    <source>
        <dbReference type="SAM" id="SignalP"/>
    </source>
</evidence>
<sequence length="107" mass="11122">MKTAILAIVIAVLLPAATAQADSADDQYLQLLATHGVAGPPDQLIADGHQACDAYGQGGFGIGVSPRQIALINLNNTLQAQGLSPHDMSQLVLDATRAYCPQYAPPQ</sequence>